<dbReference type="InterPro" id="IPR029057">
    <property type="entry name" value="PRTase-like"/>
</dbReference>
<evidence type="ECO:0000313" key="1">
    <source>
        <dbReference type="EMBL" id="NNV55055.1"/>
    </source>
</evidence>
<organism evidence="1 2">
    <name type="scientific">Limnovirga soli</name>
    <dbReference type="NCBI Taxonomy" id="2656915"/>
    <lineage>
        <taxon>Bacteria</taxon>
        <taxon>Pseudomonadati</taxon>
        <taxon>Bacteroidota</taxon>
        <taxon>Chitinophagia</taxon>
        <taxon>Chitinophagales</taxon>
        <taxon>Chitinophagaceae</taxon>
        <taxon>Limnovirga</taxon>
    </lineage>
</organism>
<name>A0A8J8JTD4_9BACT</name>
<dbReference type="EMBL" id="WHPF01000004">
    <property type="protein sequence ID" value="NNV55055.1"/>
    <property type="molecule type" value="Genomic_DNA"/>
</dbReference>
<dbReference type="SUPFAM" id="SSF53271">
    <property type="entry name" value="PRTase-like"/>
    <property type="match status" value="1"/>
</dbReference>
<evidence type="ECO:0000313" key="2">
    <source>
        <dbReference type="Proteomes" id="UP000598971"/>
    </source>
</evidence>
<accession>A0A8J8JTD4</accession>
<comment type="caution">
    <text evidence="1">The sequence shown here is derived from an EMBL/GenBank/DDBJ whole genome shotgun (WGS) entry which is preliminary data.</text>
</comment>
<dbReference type="RefSeq" id="WP_171606987.1">
    <property type="nucleotide sequence ID" value="NZ_WHPF01000004.1"/>
</dbReference>
<reference evidence="1" key="1">
    <citation type="submission" date="2019-10" db="EMBL/GenBank/DDBJ databases">
        <title>Draft genome sequence of Panacibacter sp. KCS-6.</title>
        <authorList>
            <person name="Yim K.J."/>
        </authorList>
    </citation>
    <scope>NUCLEOTIDE SEQUENCE</scope>
    <source>
        <strain evidence="1">KCS-6</strain>
    </source>
</reference>
<dbReference type="Proteomes" id="UP000598971">
    <property type="component" value="Unassembled WGS sequence"/>
</dbReference>
<gene>
    <name evidence="1" type="ORF">GD597_06265</name>
</gene>
<protein>
    <submittedName>
        <fullName evidence="1">Uncharacterized protein</fullName>
    </submittedName>
</protein>
<keyword evidence="2" id="KW-1185">Reference proteome</keyword>
<sequence length="1867" mass="216665">MPDTRHIIEFGPKFCQAQFDFVLREDVAYKDSEGNPRKISHWKRSFSPDVTEVVFDLTLTEWVSAEEIAFLFAWIRNIKESGKKLKVNLPFRNNIENYLSKPKLQQVATIYKNSDGSLYKDSEEKIERRRRSSAFLMSVYGLFTRTGLEDSDFVNMADPKTYFKESERLRENIHQIIPFTPFDLSANRQHIKYDTHFHDVINNNLDAQAKTGNIFELQNNIQQILKQYACYTPFESKILSNVVTQELYINSLQHSFENPKDENLIHECYITAFLSNKWKYPGSKKFIPSFLDEKLPETLDFYKDKGKILSTINASLKQPKHKNIESREADLESFNEFKNSSFLEYTFLDFGEGIHNSLEVEFKKVTGEDKKGGEEAVNQLLSNPDLSDGFKAANKHSQMLEYAFLMDTSKNPLDKTIEYYELVPRGLYFLIDMVRRYKGLLIARSGNGKLIYDFSDRIFIENKGDKPVAKIKSTYKIRDAVKFGKSKDSAFYPGTIYTIVLPEKLPEEKPNDNTVIPAVRLDTEILSNYAYSLTDKLFIPAEHPKEKFYPNEFEYVSILFLYNSIIEQLKQEENEIHVKDIYNRLFYEINKVLDQHKNNNCIIFFDFAGLRTGNASWIKILYYLILTPKVNEVTKAIIVNLPSDEDKIIKDLKENYVYFDIVGIKRKIKIPEPYLYKPIPCINFKIDAKDDEDLVEWVGLKESSDEKLLTQLLIGKNHDNYPSERFTNPKNTEGSLFVKSNDRVYPTYTGISNLRERFLEKQEIATTAFLKQYIESGYDETSQNENFVYLASNGGYQFQYLSLYELLHDKYVARYFAKSLLDNYCYYVYRNTSLGKELTDYRFSKIITVTVSSQLIGVAIRDLIEEDDNYSFLRKEYKGAGGSDSAPDLIMLSSYYSFETEKPFDKIEGSDRILIVNDVISTGSLVKKLLFKLDTIKKVAVNAVFSIADTRIPNEDIDIKIEMPSEFFGTDEERFFTLASYDDGVVLRKFKGPYRGIAEKKRINPLLNTIVELKAEHGEQNKILYPDSSVLINDTNIYSSFFKIGHFQQNLTHNGYLTDMRTLFASDKGLYIIKLLKEAIEDKHKKGATNHAKENLVIRIVSIQNQLQSIENILEGDTHHGQIEKISTELLSLKENMINDTEIHSKRNVFNPDFIFYPVFSGIEKISHFELSNIFNTHPDNIIGLQRFDTPKGWRFPFPAKRFNELTKNKSVLIIDSGSLTGESLVQLIDNIGFLDVKEIVVLSVITRIEDFYREFYSRLKSLKVKRLKGKKEKRELANTIRDNKFGEERIVPIEVLFGINLHIPVYSPGVSCPFCSEVSYLKSVSTRTHIVNPPKDVNRYIQKRIKDLKILVTSKDTLENISYLPRIKQTNEIDTKGIFNTRDIIGKIDSYRFYPEYFEAFKTLLARINSEEVWYLKDENKKEVELILICILHEPNLVDLIINMFSELGQHLKKYLSIIIDKGDLFETNYNWNKSSLIQLFLMINSQEFLDVEWFEKLVAYSDDDALQLIQFKIWDMLYAKGNSAQSKTVTEKLLLDFEKRHQVIKRSDDKVEEESVKIIKILTDYYKQQNLHEEELLTTAFYNLKKFYLNGKYQGRHFLLTEKLNKLFEYASSTKPSLHVIREALQQVLSLVESDIKPNIEKIITDENIGKYYKLIETTLGEKRPGVLFYTTELESINEFLQNQLQTELSSLNKEITTVKRISRELVKNILKEDNDRIGFFKLCNQYPCSVFDSLQHIADKNPAIEIYPELASQKGGNVMVAIHTEIFEKMMEEIIGNASRICDGTLKVQITYELFDTGIKIRIEQNHPFVVEGKLKEGGLTHNVRYFAEKFGGSCIDNAEESLAIGNNFVITLNLLRHGFKIED</sequence>
<proteinExistence type="predicted"/>